<dbReference type="SUPFAM" id="SSF53756">
    <property type="entry name" value="UDP-Glycosyltransferase/glycogen phosphorylase"/>
    <property type="match status" value="1"/>
</dbReference>
<dbReference type="GO" id="GO:0016757">
    <property type="term" value="F:glycosyltransferase activity"/>
    <property type="evidence" value="ECO:0007669"/>
    <property type="project" value="InterPro"/>
</dbReference>
<dbReference type="Pfam" id="PF00534">
    <property type="entry name" value="Glycos_transf_1"/>
    <property type="match status" value="1"/>
</dbReference>
<dbReference type="Gene3D" id="3.40.50.2000">
    <property type="entry name" value="Glycogen Phosphorylase B"/>
    <property type="match status" value="2"/>
</dbReference>
<dbReference type="Proteomes" id="UP000044136">
    <property type="component" value="Unassembled WGS sequence"/>
</dbReference>
<dbReference type="PANTHER" id="PTHR46401:SF2">
    <property type="entry name" value="GLYCOSYLTRANSFERASE WBBK-RELATED"/>
    <property type="match status" value="1"/>
</dbReference>
<evidence type="ECO:0000256" key="1">
    <source>
        <dbReference type="ARBA" id="ARBA00022679"/>
    </source>
</evidence>
<dbReference type="OrthoDB" id="9797829at2"/>
<dbReference type="GO" id="GO:0009103">
    <property type="term" value="P:lipopolysaccharide biosynthetic process"/>
    <property type="evidence" value="ECO:0007669"/>
    <property type="project" value="TreeGrafter"/>
</dbReference>
<keyword evidence="4" id="KW-1185">Reference proteome</keyword>
<gene>
    <name evidence="3" type="ORF">BN1048_00965</name>
</gene>
<name>A0A078M2I8_9STAP</name>
<protein>
    <submittedName>
        <fullName evidence="3">Glycosyl transferases group 1</fullName>
    </submittedName>
</protein>
<dbReference type="AlphaFoldDB" id="A0A078M2I8"/>
<proteinExistence type="predicted"/>
<dbReference type="STRING" id="1461582.BN1048_00965"/>
<evidence type="ECO:0000313" key="4">
    <source>
        <dbReference type="Proteomes" id="UP000044136"/>
    </source>
</evidence>
<dbReference type="EMBL" id="CCSE01000001">
    <property type="protein sequence ID" value="CEA00454.1"/>
    <property type="molecule type" value="Genomic_DNA"/>
</dbReference>
<sequence>MVNLYVFDNLRSGGGKSVGLNYLKKIIVEDTSAFFMLPNDEDYLEIAKSHSSAKKFIIIDNPRKYRVNIFKILEISKFIKQNKIKKIVNFTNMPLIIPRVYQILMIHKAQLLLPIKNDYIQYNFFEKLKMSLDKFFLSLCLNTKIVKHIIVQTNFMKNELLKSYDFKGDISIIPSGYDSIDTNKIIFENPYNLSSNFKFFVPTSDAKHKNIEYIIEVTKKAKKENMKIEFHVTLSEDSEFGATVKQEKLTDYIIFYNQIDYFKIHNYYKSSDGVFLPTFLESFCLPYVEGISTKKNILTSDRPFAREICKEAGWYFDPLDAKSGIKVIKEYIEFIKKTPNQSNMPKIYSWKESYEMLRWIINKY</sequence>
<dbReference type="HOGENOM" id="CLU_730945_0_0_9"/>
<dbReference type="eggNOG" id="COG0438">
    <property type="taxonomic scope" value="Bacteria"/>
</dbReference>
<dbReference type="RefSeq" id="WP_035809024.1">
    <property type="nucleotide sequence ID" value="NZ_CCSE01000001.1"/>
</dbReference>
<reference evidence="3 4" key="1">
    <citation type="submission" date="2014-07" db="EMBL/GenBank/DDBJ databases">
        <authorList>
            <person name="Urmite Genomes Urmite Genomes"/>
        </authorList>
    </citation>
    <scope>NUCLEOTIDE SEQUENCE [LARGE SCALE GENOMIC DNA]</scope>
    <source>
        <strain evidence="3 4">13MG44_air</strain>
    </source>
</reference>
<organism evidence="3 4">
    <name type="scientific">Jeotgalicoccus saudimassiliensis</name>
    <dbReference type="NCBI Taxonomy" id="1461582"/>
    <lineage>
        <taxon>Bacteria</taxon>
        <taxon>Bacillati</taxon>
        <taxon>Bacillota</taxon>
        <taxon>Bacilli</taxon>
        <taxon>Bacillales</taxon>
        <taxon>Staphylococcaceae</taxon>
        <taxon>Jeotgalicoccus</taxon>
    </lineage>
</organism>
<accession>A0A078M2I8</accession>
<feature type="domain" description="Glycosyl transferase family 1" evidence="2">
    <location>
        <begin position="198"/>
        <end position="333"/>
    </location>
</feature>
<evidence type="ECO:0000259" key="2">
    <source>
        <dbReference type="Pfam" id="PF00534"/>
    </source>
</evidence>
<evidence type="ECO:0000313" key="3">
    <source>
        <dbReference type="EMBL" id="CEA00454.1"/>
    </source>
</evidence>
<dbReference type="InterPro" id="IPR001296">
    <property type="entry name" value="Glyco_trans_1"/>
</dbReference>
<dbReference type="PANTHER" id="PTHR46401">
    <property type="entry name" value="GLYCOSYLTRANSFERASE WBBK-RELATED"/>
    <property type="match status" value="1"/>
</dbReference>
<keyword evidence="1 3" id="KW-0808">Transferase</keyword>